<proteinExistence type="predicted"/>
<comment type="caution">
    <text evidence="13">The sequence shown here is derived from an EMBL/GenBank/DDBJ whole genome shotgun (WGS) entry which is preliminary data.</text>
</comment>
<sequence length="132" mass="15851">MSYRISEFADKCGVNKETIRYYERKNLLQEPSRTNSGYRTYSEDDVKRVGFIKRMQELGFSLNEIYKLLGVVDKDEIRCQDMFEFVSKKEEEVKKQIEDLKRIERMLKDLKKRCPDEKELHECPIIEALIED</sequence>
<dbReference type="AlphaFoldDB" id="A0A0A3IYW6"/>
<dbReference type="GO" id="GO:0046689">
    <property type="term" value="P:response to mercury ion"/>
    <property type="evidence" value="ECO:0007669"/>
    <property type="project" value="UniProtKB-KW"/>
</dbReference>
<evidence type="ECO:0000256" key="10">
    <source>
        <dbReference type="ARBA" id="ARBA00024874"/>
    </source>
</evidence>
<evidence type="ECO:0000256" key="7">
    <source>
        <dbReference type="ARBA" id="ARBA00023125"/>
    </source>
</evidence>
<evidence type="ECO:0000256" key="3">
    <source>
        <dbReference type="ARBA" id="ARBA00022491"/>
    </source>
</evidence>
<dbReference type="GO" id="GO:0003677">
    <property type="term" value="F:DNA binding"/>
    <property type="evidence" value="ECO:0007669"/>
    <property type="project" value="UniProtKB-KW"/>
</dbReference>
<keyword evidence="3" id="KW-0678">Repressor</keyword>
<keyword evidence="8" id="KW-0010">Activator</keyword>
<keyword evidence="9" id="KW-0804">Transcription</keyword>
<evidence type="ECO:0000256" key="5">
    <source>
        <dbReference type="ARBA" id="ARBA00022914"/>
    </source>
</evidence>
<evidence type="ECO:0000256" key="1">
    <source>
        <dbReference type="ARBA" id="ARBA00017146"/>
    </source>
</evidence>
<dbReference type="RefSeq" id="WP_036178239.1">
    <property type="nucleotide sequence ID" value="NZ_AVCZ01000032.1"/>
</dbReference>
<gene>
    <name evidence="13" type="ORF">CD30_14930</name>
</gene>
<dbReference type="InterPro" id="IPR047057">
    <property type="entry name" value="MerR_fam"/>
</dbReference>
<evidence type="ECO:0000256" key="11">
    <source>
        <dbReference type="SAM" id="Coils"/>
    </source>
</evidence>
<protein>
    <recommendedName>
        <fullName evidence="1">Mercuric resistance operon regulatory protein</fullName>
    </recommendedName>
</protein>
<comment type="function">
    <text evidence="10">Mediates the mercuric-dependent induction of mercury resistance operon. In the absence of mercury MerR represses transcription by binding tightly to the mer operator region; when mercury is present the dimeric complex binds a single ion and becomes a potent transcriptional activator, while remaining bound to the mer site.</text>
</comment>
<accession>A0A0A3IYW6</accession>
<dbReference type="PROSITE" id="PS00552">
    <property type="entry name" value="HTH_MERR_1"/>
    <property type="match status" value="1"/>
</dbReference>
<evidence type="ECO:0000256" key="4">
    <source>
        <dbReference type="ARBA" id="ARBA00022723"/>
    </source>
</evidence>
<name>A0A0A3IYW6_9BACL</name>
<dbReference type="SUPFAM" id="SSF46955">
    <property type="entry name" value="Putative DNA-binding domain"/>
    <property type="match status" value="1"/>
</dbReference>
<evidence type="ECO:0000256" key="8">
    <source>
        <dbReference type="ARBA" id="ARBA00023159"/>
    </source>
</evidence>
<dbReference type="PANTHER" id="PTHR30204">
    <property type="entry name" value="REDOX-CYCLING DRUG-SENSING TRANSCRIPTIONAL ACTIVATOR SOXR"/>
    <property type="match status" value="1"/>
</dbReference>
<keyword evidence="11" id="KW-0175">Coiled coil</keyword>
<keyword evidence="4" id="KW-0479">Metal-binding</keyword>
<dbReference type="OrthoDB" id="9791488at2"/>
<keyword evidence="2" id="KW-0475">Mercuric resistance</keyword>
<dbReference type="InterPro" id="IPR009061">
    <property type="entry name" value="DNA-bd_dom_put_sf"/>
</dbReference>
<keyword evidence="14" id="KW-1185">Reference proteome</keyword>
<dbReference type="PRINTS" id="PR00040">
    <property type="entry name" value="HTHMERR"/>
</dbReference>
<dbReference type="NCBIfam" id="TIGR02051">
    <property type="entry name" value="MerR"/>
    <property type="match status" value="1"/>
</dbReference>
<dbReference type="CDD" id="cd04783">
    <property type="entry name" value="HTH_MerR1"/>
    <property type="match status" value="1"/>
</dbReference>
<evidence type="ECO:0000313" key="14">
    <source>
        <dbReference type="Proteomes" id="UP000030595"/>
    </source>
</evidence>
<dbReference type="eggNOG" id="COG0789">
    <property type="taxonomic scope" value="Bacteria"/>
</dbReference>
<evidence type="ECO:0000256" key="9">
    <source>
        <dbReference type="ARBA" id="ARBA00023163"/>
    </source>
</evidence>
<dbReference type="InterPro" id="IPR011794">
    <property type="entry name" value="MerR"/>
</dbReference>
<dbReference type="SMART" id="SM00422">
    <property type="entry name" value="HTH_MERR"/>
    <property type="match status" value="1"/>
</dbReference>
<dbReference type="Gene3D" id="1.10.1660.10">
    <property type="match status" value="1"/>
</dbReference>
<dbReference type="InterPro" id="IPR000551">
    <property type="entry name" value="MerR-type_HTH_dom"/>
</dbReference>
<evidence type="ECO:0000256" key="2">
    <source>
        <dbReference type="ARBA" id="ARBA00022466"/>
    </source>
</evidence>
<feature type="domain" description="HTH merR-type" evidence="12">
    <location>
        <begin position="1"/>
        <end position="71"/>
    </location>
</feature>
<dbReference type="Proteomes" id="UP000030595">
    <property type="component" value="Unassembled WGS sequence"/>
</dbReference>
<feature type="coiled-coil region" evidence="11">
    <location>
        <begin position="86"/>
        <end position="120"/>
    </location>
</feature>
<reference evidence="13 14" key="1">
    <citation type="submission" date="2014-02" db="EMBL/GenBank/DDBJ databases">
        <title>Draft genome sequence of Lysinibacillus massiliensis CCUG 49529.</title>
        <authorList>
            <person name="Zhang F."/>
            <person name="Wang G."/>
            <person name="Zhang L."/>
        </authorList>
    </citation>
    <scope>NUCLEOTIDE SEQUENCE [LARGE SCALE GENOMIC DNA]</scope>
    <source>
        <strain evidence="13 14">CCUG 49529</strain>
    </source>
</reference>
<dbReference type="Pfam" id="PF13411">
    <property type="entry name" value="MerR_1"/>
    <property type="match status" value="1"/>
</dbReference>
<organism evidence="13 14">
    <name type="scientific">Ureibacillus massiliensis 4400831 = CIP 108448 = CCUG 49529</name>
    <dbReference type="NCBI Taxonomy" id="1211035"/>
    <lineage>
        <taxon>Bacteria</taxon>
        <taxon>Bacillati</taxon>
        <taxon>Bacillota</taxon>
        <taxon>Bacilli</taxon>
        <taxon>Bacillales</taxon>
        <taxon>Caryophanaceae</taxon>
        <taxon>Ureibacillus</taxon>
    </lineage>
</organism>
<keyword evidence="5" id="KW-0476">Mercury</keyword>
<keyword evidence="6" id="KW-0805">Transcription regulation</keyword>
<evidence type="ECO:0000256" key="6">
    <source>
        <dbReference type="ARBA" id="ARBA00023015"/>
    </source>
</evidence>
<dbReference type="PROSITE" id="PS50937">
    <property type="entry name" value="HTH_MERR_2"/>
    <property type="match status" value="1"/>
</dbReference>
<evidence type="ECO:0000313" key="13">
    <source>
        <dbReference type="EMBL" id="KGR89876.1"/>
    </source>
</evidence>
<evidence type="ECO:0000259" key="12">
    <source>
        <dbReference type="PROSITE" id="PS50937"/>
    </source>
</evidence>
<dbReference type="PANTHER" id="PTHR30204:SF69">
    <property type="entry name" value="MERR-FAMILY TRANSCRIPTIONAL REGULATOR"/>
    <property type="match status" value="1"/>
</dbReference>
<keyword evidence="7" id="KW-0238">DNA-binding</keyword>
<dbReference type="EMBL" id="JPVQ01000032">
    <property type="protein sequence ID" value="KGR89876.1"/>
    <property type="molecule type" value="Genomic_DNA"/>
</dbReference>
<dbReference type="GO" id="GO:0003700">
    <property type="term" value="F:DNA-binding transcription factor activity"/>
    <property type="evidence" value="ECO:0007669"/>
    <property type="project" value="InterPro"/>
</dbReference>
<dbReference type="GO" id="GO:0045340">
    <property type="term" value="F:mercury ion binding"/>
    <property type="evidence" value="ECO:0007669"/>
    <property type="project" value="InterPro"/>
</dbReference>